<keyword evidence="2" id="KW-1185">Reference proteome</keyword>
<dbReference type="RefSeq" id="WP_235163631.1">
    <property type="nucleotide sequence ID" value="NZ_CP098805.1"/>
</dbReference>
<evidence type="ECO:0000313" key="1">
    <source>
        <dbReference type="EMBL" id="USJ32545.1"/>
    </source>
</evidence>
<dbReference type="EMBL" id="CP098805">
    <property type="protein sequence ID" value="USJ32545.1"/>
    <property type="molecule type" value="Genomic_DNA"/>
</dbReference>
<sequence length="165" mass="19248">MNIESYTTELVGEREFKFFSEGKNGRFEMRIRFDYLDDDLYNLAFGVWDEDAQKLDDCIEVRNGDMNKILGTVASKALDFLENNPESSVFATGRTLPGKLAVRNRKYQMGINMYYAELIDRYHIYGFKAAINITGNNLRSLTEWVGDWEPFRKNANYDAFLINFK</sequence>
<accession>A0ABY4XQ31</accession>
<gene>
    <name evidence="1" type="ORF">NFI80_07320</name>
</gene>
<dbReference type="Pfam" id="PF22028">
    <property type="entry name" value="DUF6934"/>
    <property type="match status" value="1"/>
</dbReference>
<organism evidence="1 2">
    <name type="scientific">Dyadobacter chenhuakuii</name>
    <dbReference type="NCBI Taxonomy" id="2909339"/>
    <lineage>
        <taxon>Bacteria</taxon>
        <taxon>Pseudomonadati</taxon>
        <taxon>Bacteroidota</taxon>
        <taxon>Cytophagia</taxon>
        <taxon>Cytophagales</taxon>
        <taxon>Spirosomataceae</taxon>
        <taxon>Dyadobacter</taxon>
    </lineage>
</organism>
<protein>
    <submittedName>
        <fullName evidence="1">Uncharacterized protein</fullName>
    </submittedName>
</protein>
<name>A0ABY4XQ31_9BACT</name>
<evidence type="ECO:0000313" key="2">
    <source>
        <dbReference type="Proteomes" id="UP001055420"/>
    </source>
</evidence>
<dbReference type="InterPro" id="IPR053865">
    <property type="entry name" value="DUF6934"/>
</dbReference>
<proteinExistence type="predicted"/>
<dbReference type="Proteomes" id="UP001055420">
    <property type="component" value="Chromosome"/>
</dbReference>
<reference evidence="1" key="1">
    <citation type="submission" date="2022-06" db="EMBL/GenBank/DDBJ databases">
        <title>Novel species in genus Dyadobacter.</title>
        <authorList>
            <person name="Ma C."/>
        </authorList>
    </citation>
    <scope>NUCLEOTIDE SEQUENCE</scope>
    <source>
        <strain evidence="1">CY22</strain>
    </source>
</reference>